<reference evidence="5 6" key="1">
    <citation type="submission" date="2019-08" db="EMBL/GenBank/DDBJ databases">
        <authorList>
            <person name="Peeters C."/>
        </authorList>
    </citation>
    <scope>NUCLEOTIDE SEQUENCE [LARGE SCALE GENOMIC DNA]</scope>
    <source>
        <strain evidence="5 6">LMG 31115</strain>
    </source>
</reference>
<accession>A0A5E4YGQ8</accession>
<keyword evidence="6" id="KW-1185">Reference proteome</keyword>
<comment type="catalytic activity">
    <reaction evidence="1">
        <text>2-phosphoglycolate + H2O = glycolate + phosphate</text>
        <dbReference type="Rhea" id="RHEA:14369"/>
        <dbReference type="ChEBI" id="CHEBI:15377"/>
        <dbReference type="ChEBI" id="CHEBI:29805"/>
        <dbReference type="ChEBI" id="CHEBI:43474"/>
        <dbReference type="ChEBI" id="CHEBI:58033"/>
        <dbReference type="EC" id="3.1.3.18"/>
    </reaction>
</comment>
<dbReference type="GO" id="GO:0005829">
    <property type="term" value="C:cytosol"/>
    <property type="evidence" value="ECO:0007669"/>
    <property type="project" value="TreeGrafter"/>
</dbReference>
<protein>
    <recommendedName>
        <fullName evidence="4">phosphoglycolate phosphatase</fullName>
        <ecNumber evidence="4">3.1.3.18</ecNumber>
    </recommendedName>
</protein>
<evidence type="ECO:0000256" key="3">
    <source>
        <dbReference type="ARBA" id="ARBA00006171"/>
    </source>
</evidence>
<dbReference type="SFLD" id="SFLDG01129">
    <property type="entry name" value="C1.5:_HAD__Beta-PGM__Phosphata"/>
    <property type="match status" value="1"/>
</dbReference>
<dbReference type="InterPro" id="IPR050155">
    <property type="entry name" value="HAD-like_hydrolase_sf"/>
</dbReference>
<gene>
    <name evidence="5" type="ORF">PIN31115_04455</name>
</gene>
<dbReference type="InterPro" id="IPR036412">
    <property type="entry name" value="HAD-like_sf"/>
</dbReference>
<sequence length="253" mass="27595">MTARKGRFAIVFDFDGTLVDSLPAYMIATNALLREAKRDPLTREVISTMLGGGATQLVEYAFRQTGEAPENLGNAVSRWRTYYQRCATQSTTLLPGIAQLLPKLVNDGFVLGICTSKPVRLTQELAKCLGIDRYFGSTLGCDSTPTPKPHPNHLLAVLKALDATPMRAIMIGDSIQDVQMADAAKVRSIFIGEPQITTKHKMFAARRTTECTCGLEVAIYGLLEPTGSNRDDGVRSQSVRTTGRVIRCICQPA</sequence>
<dbReference type="Gene3D" id="3.40.50.1000">
    <property type="entry name" value="HAD superfamily/HAD-like"/>
    <property type="match status" value="1"/>
</dbReference>
<dbReference type="PANTHER" id="PTHR43434">
    <property type="entry name" value="PHOSPHOGLYCOLATE PHOSPHATASE"/>
    <property type="match status" value="1"/>
</dbReference>
<dbReference type="AlphaFoldDB" id="A0A5E4YGQ8"/>
<dbReference type="SFLD" id="SFLDS00003">
    <property type="entry name" value="Haloacid_Dehalogenase"/>
    <property type="match status" value="1"/>
</dbReference>
<dbReference type="GO" id="GO:0008967">
    <property type="term" value="F:phosphoglycolate phosphatase activity"/>
    <property type="evidence" value="ECO:0007669"/>
    <property type="project" value="UniProtKB-EC"/>
</dbReference>
<dbReference type="EC" id="3.1.3.18" evidence="4"/>
<comment type="similarity">
    <text evidence="3">Belongs to the HAD-like hydrolase superfamily. CbbY/CbbZ/Gph/YieH family.</text>
</comment>
<evidence type="ECO:0000256" key="1">
    <source>
        <dbReference type="ARBA" id="ARBA00000830"/>
    </source>
</evidence>
<dbReference type="InterPro" id="IPR023214">
    <property type="entry name" value="HAD_sf"/>
</dbReference>
<dbReference type="InterPro" id="IPR041492">
    <property type="entry name" value="HAD_2"/>
</dbReference>
<dbReference type="NCBIfam" id="TIGR01509">
    <property type="entry name" value="HAD-SF-IA-v3"/>
    <property type="match status" value="1"/>
</dbReference>
<dbReference type="EMBL" id="CABPSI010000005">
    <property type="protein sequence ID" value="VVE47233.1"/>
    <property type="molecule type" value="Genomic_DNA"/>
</dbReference>
<dbReference type="SUPFAM" id="SSF56784">
    <property type="entry name" value="HAD-like"/>
    <property type="match status" value="1"/>
</dbReference>
<evidence type="ECO:0000256" key="2">
    <source>
        <dbReference type="ARBA" id="ARBA00004818"/>
    </source>
</evidence>
<keyword evidence="5" id="KW-0378">Hydrolase</keyword>
<dbReference type="PANTHER" id="PTHR43434:SF1">
    <property type="entry name" value="PHOSPHOGLYCOLATE PHOSPHATASE"/>
    <property type="match status" value="1"/>
</dbReference>
<dbReference type="Gene3D" id="1.10.150.240">
    <property type="entry name" value="Putative phosphatase, domain 2"/>
    <property type="match status" value="1"/>
</dbReference>
<organism evidence="5 6">
    <name type="scientific">Pandoraea iniqua</name>
    <dbReference type="NCBI Taxonomy" id="2508288"/>
    <lineage>
        <taxon>Bacteria</taxon>
        <taxon>Pseudomonadati</taxon>
        <taxon>Pseudomonadota</taxon>
        <taxon>Betaproteobacteria</taxon>
        <taxon>Burkholderiales</taxon>
        <taxon>Burkholderiaceae</taxon>
        <taxon>Pandoraea</taxon>
    </lineage>
</organism>
<dbReference type="InterPro" id="IPR006439">
    <property type="entry name" value="HAD-SF_hydro_IA"/>
</dbReference>
<proteinExistence type="inferred from homology"/>
<evidence type="ECO:0000256" key="4">
    <source>
        <dbReference type="ARBA" id="ARBA00013078"/>
    </source>
</evidence>
<evidence type="ECO:0000313" key="5">
    <source>
        <dbReference type="EMBL" id="VVE47233.1"/>
    </source>
</evidence>
<dbReference type="InterPro" id="IPR023198">
    <property type="entry name" value="PGP-like_dom2"/>
</dbReference>
<dbReference type="RefSeq" id="WP_150685932.1">
    <property type="nucleotide sequence ID" value="NZ_CABPSI010000005.1"/>
</dbReference>
<evidence type="ECO:0000313" key="6">
    <source>
        <dbReference type="Proteomes" id="UP000333828"/>
    </source>
</evidence>
<dbReference type="Proteomes" id="UP000333828">
    <property type="component" value="Unassembled WGS sequence"/>
</dbReference>
<dbReference type="NCBIfam" id="TIGR01549">
    <property type="entry name" value="HAD-SF-IA-v1"/>
    <property type="match status" value="1"/>
</dbReference>
<comment type="pathway">
    <text evidence="2">Organic acid metabolism; glycolate biosynthesis; glycolate from 2-phosphoglycolate: step 1/1.</text>
</comment>
<name>A0A5E4YGQ8_9BURK</name>
<dbReference type="Pfam" id="PF13419">
    <property type="entry name" value="HAD_2"/>
    <property type="match status" value="1"/>
</dbReference>
<dbReference type="GO" id="GO:0006281">
    <property type="term" value="P:DNA repair"/>
    <property type="evidence" value="ECO:0007669"/>
    <property type="project" value="TreeGrafter"/>
</dbReference>